<feature type="region of interest" description="Disordered" evidence="1">
    <location>
        <begin position="254"/>
        <end position="287"/>
    </location>
</feature>
<evidence type="ECO:0000256" key="1">
    <source>
        <dbReference type="SAM" id="MobiDB-lite"/>
    </source>
</evidence>
<feature type="chain" id="PRO_5019161469" evidence="2">
    <location>
        <begin position="20"/>
        <end position="426"/>
    </location>
</feature>
<dbReference type="Pfam" id="PF14900">
    <property type="entry name" value="DUF4493"/>
    <property type="match status" value="1"/>
</dbReference>
<dbReference type="InterPro" id="IPR027840">
    <property type="entry name" value="DUF4493"/>
</dbReference>
<organism evidence="3 4">
    <name type="scientific">Phocaeicola plebeius</name>
    <dbReference type="NCBI Taxonomy" id="310297"/>
    <lineage>
        <taxon>Bacteria</taxon>
        <taxon>Pseudomonadati</taxon>
        <taxon>Bacteroidota</taxon>
        <taxon>Bacteroidia</taxon>
        <taxon>Bacteroidales</taxon>
        <taxon>Bacteroidaceae</taxon>
        <taxon>Phocaeicola</taxon>
    </lineage>
</organism>
<proteinExistence type="predicted"/>
<comment type="caution">
    <text evidence="3">The sequence shown here is derived from an EMBL/GenBank/DDBJ whole genome shotgun (WGS) entry which is preliminary data.</text>
</comment>
<dbReference type="Proteomes" id="UP000284916">
    <property type="component" value="Unassembled WGS sequence"/>
</dbReference>
<dbReference type="EMBL" id="QROI01000005">
    <property type="protein sequence ID" value="RHL17718.1"/>
    <property type="molecule type" value="Genomic_DNA"/>
</dbReference>
<reference evidence="3 4" key="1">
    <citation type="submission" date="2018-08" db="EMBL/GenBank/DDBJ databases">
        <title>A genome reference for cultivated species of the human gut microbiota.</title>
        <authorList>
            <person name="Zou Y."/>
            <person name="Xue W."/>
            <person name="Luo G."/>
        </authorList>
    </citation>
    <scope>NUCLEOTIDE SEQUENCE [LARGE SCALE GENOMIC DNA]</scope>
    <source>
        <strain evidence="3 4">AF39-11</strain>
    </source>
</reference>
<protein>
    <submittedName>
        <fullName evidence="3">DUF4493 domain-containing protein</fullName>
    </submittedName>
</protein>
<evidence type="ECO:0000313" key="4">
    <source>
        <dbReference type="Proteomes" id="UP000284916"/>
    </source>
</evidence>
<evidence type="ECO:0000256" key="2">
    <source>
        <dbReference type="SAM" id="SignalP"/>
    </source>
</evidence>
<evidence type="ECO:0000313" key="3">
    <source>
        <dbReference type="EMBL" id="RHL17718.1"/>
    </source>
</evidence>
<dbReference type="PROSITE" id="PS51257">
    <property type="entry name" value="PROKAR_LIPOPROTEIN"/>
    <property type="match status" value="1"/>
</dbReference>
<accession>A0A415JAU2</accession>
<dbReference type="AlphaFoldDB" id="A0A415JAU2"/>
<feature type="signal peptide" evidence="2">
    <location>
        <begin position="1"/>
        <end position="19"/>
    </location>
</feature>
<keyword evidence="2" id="KW-0732">Signal</keyword>
<dbReference type="RefSeq" id="WP_118441230.1">
    <property type="nucleotide sequence ID" value="NZ_QROD01000005.1"/>
</dbReference>
<gene>
    <name evidence="3" type="ORF">DW035_04285</name>
</gene>
<sequence length="426" mass="45337">MKKIFLICLTLFTSLLAFTACHSEAMESVSSAKGDLNLSSMKAEVNTNVDTVYVGSRAESTVDVSNFLVTIYDAQSQKVEQWNYNAMPEIVSLAVGTYSIVVTSAETPSNGFDTPYYKGTATCEIKENEVVDVPVITCKLANMLFSVEYDEEFQGKMGEDVVTTITVGENSLEIPYSETRSAYLIAPEGETTSMTVTLKGTIDGESIDYSERFESVKIGVHNIIKYKFAPVSDGSAGDGTLGVSIVVDSSMIGSDEVVGTDPGKEPGIDDFPEEGGEDPGDGDGDENAPTIVGANFNGSAFDITKDVLEVKKGASAQLQVTLSALNGIAHVYVTIDSETLTEDILTGVKLAKSFDLAEPGALEAGLKGLGFPTGDAVVGQTDLLFDITDFTSLLGFKGAANHNFIIRLVDQNGLEVTETLKIKSVE</sequence>
<feature type="compositionally biased region" description="Acidic residues" evidence="1">
    <location>
        <begin position="268"/>
        <end position="286"/>
    </location>
</feature>
<name>A0A415JAU2_9BACT</name>